<dbReference type="PANTHER" id="PTHR38160:SF1">
    <property type="entry name" value="ZINC FINGER CCCH DOMAIN-CONTAINING PROTEIN 40"/>
    <property type="match status" value="1"/>
</dbReference>
<dbReference type="STRING" id="81985.R0HR33"/>
<reference evidence="9" key="1">
    <citation type="journal article" date="2013" name="Nat. Genet.">
        <title>The Capsella rubella genome and the genomic consequences of rapid mating system evolution.</title>
        <authorList>
            <person name="Slotte T."/>
            <person name="Hazzouri K.M."/>
            <person name="Agren J.A."/>
            <person name="Koenig D."/>
            <person name="Maumus F."/>
            <person name="Guo Y.L."/>
            <person name="Steige K."/>
            <person name="Platts A.E."/>
            <person name="Escobar J.S."/>
            <person name="Newman L.K."/>
            <person name="Wang W."/>
            <person name="Mandakova T."/>
            <person name="Vello E."/>
            <person name="Smith L.M."/>
            <person name="Henz S.R."/>
            <person name="Steffen J."/>
            <person name="Takuno S."/>
            <person name="Brandvain Y."/>
            <person name="Coop G."/>
            <person name="Andolfatto P."/>
            <person name="Hu T.T."/>
            <person name="Blanchette M."/>
            <person name="Clark R.M."/>
            <person name="Quesneville H."/>
            <person name="Nordborg M."/>
            <person name="Gaut B.S."/>
            <person name="Lysak M.A."/>
            <person name="Jenkins J."/>
            <person name="Grimwood J."/>
            <person name="Chapman J."/>
            <person name="Prochnik S."/>
            <person name="Shu S."/>
            <person name="Rokhsar D."/>
            <person name="Schmutz J."/>
            <person name="Weigel D."/>
            <person name="Wright S.I."/>
        </authorList>
    </citation>
    <scope>NUCLEOTIDE SEQUENCE [LARGE SCALE GENOMIC DNA]</scope>
    <source>
        <strain evidence="9">cv. Monte Gargano</strain>
    </source>
</reference>
<evidence type="ECO:0000313" key="8">
    <source>
        <dbReference type="EMBL" id="EOA32249.1"/>
    </source>
</evidence>
<keyword evidence="1 4" id="KW-0479">Metal-binding</keyword>
<dbReference type="EMBL" id="KB870807">
    <property type="protein sequence ID" value="EOA32249.1"/>
    <property type="molecule type" value="Genomic_DNA"/>
</dbReference>
<evidence type="ECO:0000259" key="7">
    <source>
        <dbReference type="PROSITE" id="PS50103"/>
    </source>
</evidence>
<dbReference type="Pfam" id="PF00642">
    <property type="entry name" value="zf-CCCH"/>
    <property type="match status" value="1"/>
</dbReference>
<evidence type="ECO:0000256" key="2">
    <source>
        <dbReference type="ARBA" id="ARBA00022771"/>
    </source>
</evidence>
<organism evidence="8 9">
    <name type="scientific">Capsella rubella</name>
    <dbReference type="NCBI Taxonomy" id="81985"/>
    <lineage>
        <taxon>Eukaryota</taxon>
        <taxon>Viridiplantae</taxon>
        <taxon>Streptophyta</taxon>
        <taxon>Embryophyta</taxon>
        <taxon>Tracheophyta</taxon>
        <taxon>Spermatophyta</taxon>
        <taxon>Magnoliopsida</taxon>
        <taxon>eudicotyledons</taxon>
        <taxon>Gunneridae</taxon>
        <taxon>Pentapetalae</taxon>
        <taxon>rosids</taxon>
        <taxon>malvids</taxon>
        <taxon>Brassicales</taxon>
        <taxon>Brassicaceae</taxon>
        <taxon>Camelineae</taxon>
        <taxon>Capsella</taxon>
    </lineage>
</organism>
<evidence type="ECO:0000256" key="6">
    <source>
        <dbReference type="SAM" id="MobiDB-lite"/>
    </source>
</evidence>
<feature type="zinc finger region" description="C3H1-type" evidence="4">
    <location>
        <begin position="6"/>
        <end position="33"/>
    </location>
</feature>
<feature type="coiled-coil region" evidence="5">
    <location>
        <begin position="134"/>
        <end position="227"/>
    </location>
</feature>
<evidence type="ECO:0000256" key="1">
    <source>
        <dbReference type="ARBA" id="ARBA00022723"/>
    </source>
</evidence>
<dbReference type="Proteomes" id="UP000029121">
    <property type="component" value="Unassembled WGS sequence"/>
</dbReference>
<dbReference type="InterPro" id="IPR045868">
    <property type="entry name" value="Znf_C3H13/40"/>
</dbReference>
<feature type="region of interest" description="Disordered" evidence="6">
    <location>
        <begin position="255"/>
        <end position="279"/>
    </location>
</feature>
<evidence type="ECO:0000256" key="3">
    <source>
        <dbReference type="ARBA" id="ARBA00022833"/>
    </source>
</evidence>
<dbReference type="SUPFAM" id="SSF90229">
    <property type="entry name" value="CCCH zinc finger"/>
    <property type="match status" value="1"/>
</dbReference>
<keyword evidence="5" id="KW-0175">Coiled coil</keyword>
<accession>R0HR33</accession>
<protein>
    <recommendedName>
        <fullName evidence="7">C3H1-type domain-containing protein</fullName>
    </recommendedName>
</protein>
<dbReference type="AlphaFoldDB" id="R0HR33"/>
<proteinExistence type="predicted"/>
<keyword evidence="3 4" id="KW-0862">Zinc</keyword>
<name>R0HR33_9BRAS</name>
<feature type="compositionally biased region" description="Acidic residues" evidence="6">
    <location>
        <begin position="324"/>
        <end position="334"/>
    </location>
</feature>
<evidence type="ECO:0000256" key="5">
    <source>
        <dbReference type="SAM" id="Coils"/>
    </source>
</evidence>
<gene>
    <name evidence="8" type="ORF">CARUB_v10015508mg</name>
</gene>
<dbReference type="OrthoDB" id="665283at2759"/>
<evidence type="ECO:0000313" key="9">
    <source>
        <dbReference type="Proteomes" id="UP000029121"/>
    </source>
</evidence>
<dbReference type="GO" id="GO:0008270">
    <property type="term" value="F:zinc ion binding"/>
    <property type="evidence" value="ECO:0007669"/>
    <property type="project" value="UniProtKB-KW"/>
</dbReference>
<dbReference type="PROSITE" id="PS50103">
    <property type="entry name" value="ZF_C3H1"/>
    <property type="match status" value="1"/>
</dbReference>
<sequence length="429" mass="49523">MSGSSMFKTKLCILFKKTGNCSRPNCSFAHGTAELRRPGESSFPGRRYNMDCDLRDRLGRQFSPERRPSLDRSGRRLQRFNGHENARPFDNRREKDFRENHRFDERRDYAGGLKVGNRIEDRAEDGRNKFQGYNNVLEEQLKDVEMDVKMLTDDKLRLEASVERKAQEVDILTSRMQELENQLDREKEECRRITSSTKKFVKEYNRFLRAQDDLKRSEARLQKLGNQLSTYLAGSEGNNRDGNVDIVSDEENNGRNLSIACDPQNELQNTSSMSRKKRYVDQYTTKETVEDGFIGRGEQERMEKEKEKKRPSRWNTVSSKSYSEEESGAWNDEDTINKSSSKEDNWKRRRYSIGTSSTDKVISSMSMAARVFDDVAEFEEEIPEAAKSSPLISLPPPPPLRDAHVQGEEADVNVDVMEQGKANDLDDSD</sequence>
<dbReference type="KEGG" id="crb:17893175"/>
<dbReference type="InterPro" id="IPR000571">
    <property type="entry name" value="Znf_CCCH"/>
</dbReference>
<dbReference type="PANTHER" id="PTHR38160">
    <property type="entry name" value="ZINC FINGER CCCH DOMAIN-CONTAINING PROTEIN 40"/>
    <property type="match status" value="1"/>
</dbReference>
<keyword evidence="9" id="KW-1185">Reference proteome</keyword>
<evidence type="ECO:0000256" key="4">
    <source>
        <dbReference type="PROSITE-ProRule" id="PRU00723"/>
    </source>
</evidence>
<dbReference type="InterPro" id="IPR036855">
    <property type="entry name" value="Znf_CCCH_sf"/>
</dbReference>
<feature type="region of interest" description="Disordered" evidence="6">
    <location>
        <begin position="291"/>
        <end position="360"/>
    </location>
</feature>
<dbReference type="Gene3D" id="4.10.1000.10">
    <property type="entry name" value="Zinc finger, CCCH-type"/>
    <property type="match status" value="1"/>
</dbReference>
<feature type="domain" description="C3H1-type" evidence="7">
    <location>
        <begin position="6"/>
        <end position="33"/>
    </location>
</feature>
<feature type="compositionally biased region" description="Basic and acidic residues" evidence="6">
    <location>
        <begin position="297"/>
        <end position="308"/>
    </location>
</feature>
<feature type="region of interest" description="Disordered" evidence="6">
    <location>
        <begin position="385"/>
        <end position="411"/>
    </location>
</feature>
<dbReference type="eggNOG" id="ENOG502QQDM">
    <property type="taxonomic scope" value="Eukaryota"/>
</dbReference>
<keyword evidence="2 4" id="KW-0863">Zinc-finger</keyword>